<dbReference type="HOGENOM" id="CLU_024590_0_0_1"/>
<accession>A0A0D1Z9S3</accession>
<dbReference type="VEuPathDB" id="FungiDB:PV10_05986"/>
<organism evidence="2 3">
    <name type="scientific">Exophiala mesophila</name>
    <name type="common">Black yeast-like fungus</name>
    <dbReference type="NCBI Taxonomy" id="212818"/>
    <lineage>
        <taxon>Eukaryota</taxon>
        <taxon>Fungi</taxon>
        <taxon>Dikarya</taxon>
        <taxon>Ascomycota</taxon>
        <taxon>Pezizomycotina</taxon>
        <taxon>Eurotiomycetes</taxon>
        <taxon>Chaetothyriomycetidae</taxon>
        <taxon>Chaetothyriales</taxon>
        <taxon>Herpotrichiellaceae</taxon>
        <taxon>Exophiala</taxon>
    </lineage>
</organism>
<dbReference type="GO" id="GO:0003676">
    <property type="term" value="F:nucleic acid binding"/>
    <property type="evidence" value="ECO:0007669"/>
    <property type="project" value="InterPro"/>
</dbReference>
<proteinExistence type="predicted"/>
<dbReference type="GeneID" id="27323831"/>
<reference evidence="2 3" key="1">
    <citation type="submission" date="2015-01" db="EMBL/GenBank/DDBJ databases">
        <title>The Genome Sequence of Exophiala mesophila CBS40295.</title>
        <authorList>
            <consortium name="The Broad Institute Genomics Platform"/>
            <person name="Cuomo C."/>
            <person name="de Hoog S."/>
            <person name="Gorbushina A."/>
            <person name="Stielow B."/>
            <person name="Teixiera M."/>
            <person name="Abouelleil A."/>
            <person name="Chapman S.B."/>
            <person name="Priest M."/>
            <person name="Young S.K."/>
            <person name="Wortman J."/>
            <person name="Nusbaum C."/>
            <person name="Birren B."/>
        </authorList>
    </citation>
    <scope>NUCLEOTIDE SEQUENCE [LARGE SCALE GENOMIC DNA]</scope>
    <source>
        <strain evidence="2 3">CBS 40295</strain>
    </source>
</reference>
<feature type="region of interest" description="Disordered" evidence="1">
    <location>
        <begin position="74"/>
        <end position="203"/>
    </location>
</feature>
<feature type="compositionally biased region" description="Basic and acidic residues" evidence="1">
    <location>
        <begin position="326"/>
        <end position="343"/>
    </location>
</feature>
<feature type="compositionally biased region" description="Basic and acidic residues" evidence="1">
    <location>
        <begin position="487"/>
        <end position="498"/>
    </location>
</feature>
<dbReference type="EMBL" id="KN847523">
    <property type="protein sequence ID" value="KIV91447.1"/>
    <property type="molecule type" value="Genomic_DNA"/>
</dbReference>
<evidence type="ECO:0000256" key="1">
    <source>
        <dbReference type="SAM" id="MobiDB-lite"/>
    </source>
</evidence>
<dbReference type="SUPFAM" id="SSF54928">
    <property type="entry name" value="RNA-binding domain, RBD"/>
    <property type="match status" value="1"/>
</dbReference>
<feature type="compositionally biased region" description="Basic and acidic residues" evidence="1">
    <location>
        <begin position="112"/>
        <end position="128"/>
    </location>
</feature>
<dbReference type="RefSeq" id="XP_016223021.1">
    <property type="nucleotide sequence ID" value="XM_016370728.1"/>
</dbReference>
<dbReference type="AlphaFoldDB" id="A0A0D1Z9S3"/>
<dbReference type="InterPro" id="IPR035979">
    <property type="entry name" value="RBD_domain_sf"/>
</dbReference>
<keyword evidence="3" id="KW-1185">Reference proteome</keyword>
<protein>
    <submittedName>
        <fullName evidence="2">Uncharacterized protein</fullName>
    </submittedName>
</protein>
<sequence>MTESLMRLHITPFNPELLAATVGPNLLHSVTDISYHTIETFPENSFGFISLPTMDAEKVKKKVNGAILKGKRIKVEEARPQKRRRLEEGDDGAEGPNTAASKAPSTRHKRTDRKDKDIISGHELDAGRKIKRGWTEAGRPKSSKRKSHEASQPASKYTDNNEMLFRTKLPPNKQDLAGSKKVKAKAKGDKGDHVVHEFEKSTKQPSFLRQDIGLGIHGNLDYVEGKGWLDENGQVVEPESQRVLRQRQATHAAGTSESSMVKSRKASPSVSSSSSGSDNDSQEEEELQGADTFANQVDETSSSGSSDTSSNATEASDDSKSSSASQEDKASDTQDAHPLEKLFKKPKTPASQDVAKPSLELSTGFSFFGAGTDDDNADEPMVPLTPFTSQDFKNRGIRSAAPTPDTAYPSRFNSYGSTGLPGDEDLEDGSDLEDSPHNTRIEKNGPQLRSNKSMPDTPSRPQSDFEKKFWENRGDNNRAWKQRRRAVLKEKRQRDNKARRPKNW</sequence>
<feature type="compositionally biased region" description="Basic and acidic residues" evidence="1">
    <location>
        <begin position="434"/>
        <end position="443"/>
    </location>
</feature>
<dbReference type="OMA" id="AKWFWEN"/>
<feature type="compositionally biased region" description="Polar residues" evidence="1">
    <location>
        <begin position="447"/>
        <end position="462"/>
    </location>
</feature>
<evidence type="ECO:0000313" key="3">
    <source>
        <dbReference type="Proteomes" id="UP000054302"/>
    </source>
</evidence>
<evidence type="ECO:0000313" key="2">
    <source>
        <dbReference type="EMBL" id="KIV91447.1"/>
    </source>
</evidence>
<feature type="compositionally biased region" description="Basic and acidic residues" evidence="1">
    <location>
        <begin position="186"/>
        <end position="202"/>
    </location>
</feature>
<feature type="compositionally biased region" description="Acidic residues" evidence="1">
    <location>
        <begin position="422"/>
        <end position="433"/>
    </location>
</feature>
<feature type="compositionally biased region" description="Polar residues" evidence="1">
    <location>
        <begin position="247"/>
        <end position="261"/>
    </location>
</feature>
<dbReference type="STRING" id="212818.A0A0D1Z9S3"/>
<name>A0A0D1Z9S3_EXOME</name>
<feature type="compositionally biased region" description="Low complexity" evidence="1">
    <location>
        <begin position="266"/>
        <end position="279"/>
    </location>
</feature>
<feature type="compositionally biased region" description="Low complexity" evidence="1">
    <location>
        <begin position="300"/>
        <end position="314"/>
    </location>
</feature>
<gene>
    <name evidence="2" type="ORF">PV10_05986</name>
</gene>
<feature type="compositionally biased region" description="Polar residues" evidence="1">
    <location>
        <begin position="150"/>
        <end position="161"/>
    </location>
</feature>
<dbReference type="OrthoDB" id="3595585at2759"/>
<dbReference type="Proteomes" id="UP000054302">
    <property type="component" value="Unassembled WGS sequence"/>
</dbReference>
<feature type="region of interest" description="Disordered" evidence="1">
    <location>
        <begin position="239"/>
        <end position="504"/>
    </location>
</feature>
<feature type="compositionally biased region" description="Basic and acidic residues" evidence="1">
    <location>
        <begin position="463"/>
        <end position="478"/>
    </location>
</feature>